<evidence type="ECO:0000256" key="8">
    <source>
        <dbReference type="SAM" id="Phobius"/>
    </source>
</evidence>
<proteinExistence type="inferred from homology"/>
<accession>A0A0X3ARN3</accession>
<comment type="subcellular location">
    <subcellularLocation>
        <location evidence="1">Cell membrane</location>
        <topology evidence="1">Multi-pass membrane protein</topology>
    </subcellularLocation>
</comment>
<dbReference type="GO" id="GO:0046872">
    <property type="term" value="F:metal ion binding"/>
    <property type="evidence" value="ECO:0007669"/>
    <property type="project" value="UniProtKB-KW"/>
</dbReference>
<feature type="transmembrane region" description="Helical" evidence="8">
    <location>
        <begin position="78"/>
        <end position="99"/>
    </location>
</feature>
<evidence type="ECO:0000256" key="3">
    <source>
        <dbReference type="ARBA" id="ARBA00022475"/>
    </source>
</evidence>
<dbReference type="OrthoDB" id="9813689at2"/>
<evidence type="ECO:0000256" key="2">
    <source>
        <dbReference type="ARBA" id="ARBA00008488"/>
    </source>
</evidence>
<keyword evidence="3" id="KW-1003">Cell membrane</keyword>
<keyword evidence="7" id="KW-0479">Metal-binding</keyword>
<dbReference type="Pfam" id="PF03006">
    <property type="entry name" value="HlyIII"/>
    <property type="match status" value="1"/>
</dbReference>
<dbReference type="PANTHER" id="PTHR20855">
    <property type="entry name" value="ADIPOR/PROGESTIN RECEPTOR-RELATED"/>
    <property type="match status" value="1"/>
</dbReference>
<feature type="binding site" evidence="7">
    <location>
        <position position="186"/>
    </location>
    <ligand>
        <name>Zn(2+)</name>
        <dbReference type="ChEBI" id="CHEBI:29105"/>
    </ligand>
</feature>
<evidence type="ECO:0000313" key="9">
    <source>
        <dbReference type="EMBL" id="CVK17046.1"/>
    </source>
</evidence>
<evidence type="ECO:0000256" key="4">
    <source>
        <dbReference type="ARBA" id="ARBA00022692"/>
    </source>
</evidence>
<comment type="similarity">
    <text evidence="2">Belongs to the UPF0073 (Hly-III) family.</text>
</comment>
<name>A0A0X3ARN3_9FLAO</name>
<feature type="transmembrane region" description="Helical" evidence="8">
    <location>
        <begin position="45"/>
        <end position="66"/>
    </location>
</feature>
<dbReference type="InterPro" id="IPR004254">
    <property type="entry name" value="AdipoR/HlyIII-related"/>
</dbReference>
<feature type="binding site" evidence="7">
    <location>
        <position position="64"/>
    </location>
    <ligand>
        <name>Zn(2+)</name>
        <dbReference type="ChEBI" id="CHEBI:29105"/>
    </ligand>
</feature>
<keyword evidence="10" id="KW-1185">Reference proteome</keyword>
<keyword evidence="6 8" id="KW-0472">Membrane</keyword>
<evidence type="ECO:0000256" key="1">
    <source>
        <dbReference type="ARBA" id="ARBA00004651"/>
    </source>
</evidence>
<feature type="transmembrane region" description="Helical" evidence="8">
    <location>
        <begin position="160"/>
        <end position="178"/>
    </location>
</feature>
<evidence type="ECO:0000256" key="7">
    <source>
        <dbReference type="PIRSR" id="PIRSR604254-1"/>
    </source>
</evidence>
<organism evidence="9 10">
    <name type="scientific">Apibacter mensalis</name>
    <dbReference type="NCBI Taxonomy" id="1586267"/>
    <lineage>
        <taxon>Bacteria</taxon>
        <taxon>Pseudomonadati</taxon>
        <taxon>Bacteroidota</taxon>
        <taxon>Flavobacteriia</taxon>
        <taxon>Flavobacteriales</taxon>
        <taxon>Weeksellaceae</taxon>
        <taxon>Apibacter</taxon>
    </lineage>
</organism>
<keyword evidence="7" id="KW-0862">Zinc</keyword>
<feature type="binding site" evidence="7">
    <location>
        <position position="190"/>
    </location>
    <ligand>
        <name>Zn(2+)</name>
        <dbReference type="ChEBI" id="CHEBI:29105"/>
    </ligand>
</feature>
<evidence type="ECO:0000256" key="5">
    <source>
        <dbReference type="ARBA" id="ARBA00022989"/>
    </source>
</evidence>
<feature type="transmembrane region" description="Helical" evidence="8">
    <location>
        <begin position="187"/>
        <end position="207"/>
    </location>
</feature>
<dbReference type="InterPro" id="IPR005744">
    <property type="entry name" value="Hy-lIII"/>
</dbReference>
<dbReference type="NCBIfam" id="TIGR01065">
    <property type="entry name" value="hlyIII"/>
    <property type="match status" value="1"/>
</dbReference>
<sequence>MAKTVRDKQELLNTISHGMGIVFGVVGLILLLIKNRNSSIYSTISIWTFGISLIILYTSSTVYHFFVDENLKKKARVLDHMSIFLLIAGTYTPICLIVLEKSSGWTLFTIVWIIAALGIFMKIFLTGKVDKLSLLLYLVMGWLLVFDLKNIANTMTSESLLFLVLGGIFYTLGTIFYAKNKIPYAHFIWHLFVLGGSISHYVMVYYII</sequence>
<dbReference type="AlphaFoldDB" id="A0A0X3ARN3"/>
<evidence type="ECO:0000256" key="6">
    <source>
        <dbReference type="ARBA" id="ARBA00023136"/>
    </source>
</evidence>
<keyword evidence="4 8" id="KW-0812">Transmembrane</keyword>
<feature type="transmembrane region" description="Helical" evidence="8">
    <location>
        <begin position="132"/>
        <end position="148"/>
    </location>
</feature>
<dbReference type="Proteomes" id="UP000182761">
    <property type="component" value="Unassembled WGS sequence"/>
</dbReference>
<dbReference type="STRING" id="1586267.GCA_001418685_01915"/>
<dbReference type="GO" id="GO:0140911">
    <property type="term" value="F:pore-forming activity"/>
    <property type="evidence" value="ECO:0007669"/>
    <property type="project" value="InterPro"/>
</dbReference>
<feature type="transmembrane region" description="Helical" evidence="8">
    <location>
        <begin position="12"/>
        <end position="33"/>
    </location>
</feature>
<evidence type="ECO:0000313" key="10">
    <source>
        <dbReference type="Proteomes" id="UP000182761"/>
    </source>
</evidence>
<keyword evidence="5 8" id="KW-1133">Transmembrane helix</keyword>
<dbReference type="PANTHER" id="PTHR20855:SF3">
    <property type="entry name" value="LD03007P"/>
    <property type="match status" value="1"/>
</dbReference>
<dbReference type="RefSeq" id="WP_055426219.1">
    <property type="nucleotide sequence ID" value="NZ_FCOR01000015.1"/>
</dbReference>
<protein>
    <submittedName>
        <fullName evidence="9">Hemolysin III</fullName>
    </submittedName>
</protein>
<feature type="transmembrane region" description="Helical" evidence="8">
    <location>
        <begin position="105"/>
        <end position="125"/>
    </location>
</feature>
<reference evidence="9 10" key="1">
    <citation type="submission" date="2016-01" db="EMBL/GenBank/DDBJ databases">
        <authorList>
            <person name="McClelland M."/>
            <person name="Jain A."/>
            <person name="Saraogi P."/>
            <person name="Mendelson R."/>
            <person name="Westerman R."/>
            <person name="SanMiguel P."/>
            <person name="Csonka L."/>
        </authorList>
    </citation>
    <scope>NUCLEOTIDE SEQUENCE [LARGE SCALE GENOMIC DNA]</scope>
    <source>
        <strain evidence="9 10">R-53146</strain>
    </source>
</reference>
<gene>
    <name evidence="9" type="ORF">Ga0061079_11512</name>
</gene>
<dbReference type="GO" id="GO:0005886">
    <property type="term" value="C:plasma membrane"/>
    <property type="evidence" value="ECO:0007669"/>
    <property type="project" value="UniProtKB-SubCell"/>
</dbReference>
<dbReference type="EMBL" id="FCOR01000015">
    <property type="protein sequence ID" value="CVK17046.1"/>
    <property type="molecule type" value="Genomic_DNA"/>
</dbReference>